<accession>A0A926D8D9</accession>
<dbReference type="InterPro" id="IPR023010">
    <property type="entry name" value="GcvPA"/>
</dbReference>
<organism evidence="6 7">
    <name type="scientific">Yeguia hominis</name>
    <dbReference type="NCBI Taxonomy" id="2763662"/>
    <lineage>
        <taxon>Bacteria</taxon>
        <taxon>Bacillati</taxon>
        <taxon>Bacillota</taxon>
        <taxon>Clostridia</taxon>
        <taxon>Eubacteriales</taxon>
        <taxon>Yeguiaceae</taxon>
        <taxon>Yeguia</taxon>
    </lineage>
</organism>
<evidence type="ECO:0000256" key="3">
    <source>
        <dbReference type="ARBA" id="ARBA00049026"/>
    </source>
</evidence>
<reference evidence="6" key="1">
    <citation type="submission" date="2020-08" db="EMBL/GenBank/DDBJ databases">
        <title>Genome public.</title>
        <authorList>
            <person name="Liu C."/>
            <person name="Sun Q."/>
        </authorList>
    </citation>
    <scope>NUCLEOTIDE SEQUENCE</scope>
    <source>
        <strain evidence="6">NSJ-40</strain>
    </source>
</reference>
<sequence length="438" mass="47219">MGRYVISTPEEQQEMLGTLGFSSMRELYHDVPGALMLDALQLPKGKSELETRRAMEALAAENRVFPHIFRGAGAYCHYIPAVVRQIPAKEEFLTAYTPYQAEISQGVLQSIFEYQTMICELTGMDVSNASVYDGSTAAAEAVAMCRTKKRTRVLLSAACHPDLIETVRTYCFASDTPLALIPELDGRTDLNALEEALGDDVSCVLLQQPNYYGQIELAEAVTQKTHASGALMILSCNPTALPLLKTPGEAGADIAVGEGQPLGLPLSFGGPYLGFMAAKSSLMRKLPGRIVGETVDADGNRAFVLTLQAREQHIKREKASSSICSNEALCALTASVYLSAMGPAGMRQTAIQCYSKAHYAASAITALPGFSRKHSGDFFHEFVTACPVPAEALLKQLENHGILGGLPLADGSLLWCVTEMNTKEEIDLLVSILKEVSC</sequence>
<dbReference type="Proteomes" id="UP000651482">
    <property type="component" value="Unassembled WGS sequence"/>
</dbReference>
<dbReference type="InterPro" id="IPR015422">
    <property type="entry name" value="PyrdxlP-dep_Trfase_small"/>
</dbReference>
<evidence type="ECO:0000256" key="4">
    <source>
        <dbReference type="HAMAP-Rule" id="MF_00712"/>
    </source>
</evidence>
<dbReference type="Pfam" id="PF02347">
    <property type="entry name" value="GDC-P"/>
    <property type="match status" value="1"/>
</dbReference>
<dbReference type="PIRSF" id="PIRSF006815">
    <property type="entry name" value="GcvPA"/>
    <property type="match status" value="1"/>
</dbReference>
<dbReference type="Gene3D" id="3.40.640.10">
    <property type="entry name" value="Type I PLP-dependent aspartate aminotransferase-like (Major domain)"/>
    <property type="match status" value="1"/>
</dbReference>
<dbReference type="GO" id="GO:0009116">
    <property type="term" value="P:nucleoside metabolic process"/>
    <property type="evidence" value="ECO:0007669"/>
    <property type="project" value="InterPro"/>
</dbReference>
<evidence type="ECO:0000313" key="6">
    <source>
        <dbReference type="EMBL" id="MBC8532724.1"/>
    </source>
</evidence>
<dbReference type="NCBIfam" id="NF001696">
    <property type="entry name" value="PRK00451.1"/>
    <property type="match status" value="1"/>
</dbReference>
<dbReference type="AlphaFoldDB" id="A0A926D8D9"/>
<name>A0A926D8D9_9FIRM</name>
<dbReference type="GO" id="GO:0004375">
    <property type="term" value="F:glycine dehydrogenase (decarboxylating) activity"/>
    <property type="evidence" value="ECO:0007669"/>
    <property type="project" value="UniProtKB-EC"/>
</dbReference>
<dbReference type="HAMAP" id="MF_00712">
    <property type="entry name" value="GcvPA"/>
    <property type="match status" value="1"/>
</dbReference>
<keyword evidence="2 4" id="KW-0560">Oxidoreductase</keyword>
<evidence type="ECO:0000259" key="5">
    <source>
        <dbReference type="Pfam" id="PF02347"/>
    </source>
</evidence>
<gene>
    <name evidence="4 6" type="primary">gcvPA</name>
    <name evidence="6" type="ORF">IAG03_01640</name>
</gene>
<comment type="subunit">
    <text evidence="4">The glycine cleavage system is composed of four proteins: P, T, L and H. In this organism, the P 'protein' is a heterodimer of two subunits.</text>
</comment>
<dbReference type="InterPro" id="IPR020581">
    <property type="entry name" value="GDC_P"/>
</dbReference>
<keyword evidence="7" id="KW-1185">Reference proteome</keyword>
<comment type="catalytic activity">
    <reaction evidence="3 4">
        <text>N(6)-[(R)-lipoyl]-L-lysyl-[glycine-cleavage complex H protein] + glycine + H(+) = N(6)-[(R)-S(8)-aminomethyldihydrolipoyl]-L-lysyl-[glycine-cleavage complex H protein] + CO2</text>
        <dbReference type="Rhea" id="RHEA:24304"/>
        <dbReference type="Rhea" id="RHEA-COMP:10494"/>
        <dbReference type="Rhea" id="RHEA-COMP:10495"/>
        <dbReference type="ChEBI" id="CHEBI:15378"/>
        <dbReference type="ChEBI" id="CHEBI:16526"/>
        <dbReference type="ChEBI" id="CHEBI:57305"/>
        <dbReference type="ChEBI" id="CHEBI:83099"/>
        <dbReference type="ChEBI" id="CHEBI:83143"/>
        <dbReference type="EC" id="1.4.4.2"/>
    </reaction>
</comment>
<comment type="caution">
    <text evidence="6">The sequence shown here is derived from an EMBL/GenBank/DDBJ whole genome shotgun (WGS) entry which is preliminary data.</text>
</comment>
<dbReference type="EC" id="1.4.4.2" evidence="4"/>
<evidence type="ECO:0000256" key="1">
    <source>
        <dbReference type="ARBA" id="ARBA00003788"/>
    </source>
</evidence>
<dbReference type="CDD" id="cd00613">
    <property type="entry name" value="GDC-P"/>
    <property type="match status" value="1"/>
</dbReference>
<feature type="domain" description="Glycine cleavage system P-protein N-terminal" evidence="5">
    <location>
        <begin position="3"/>
        <end position="433"/>
    </location>
</feature>
<proteinExistence type="inferred from homology"/>
<dbReference type="RefSeq" id="WP_249317941.1">
    <property type="nucleotide sequence ID" value="NZ_JACRSN010000002.1"/>
</dbReference>
<dbReference type="InterPro" id="IPR015424">
    <property type="entry name" value="PyrdxlP-dep_Trfase"/>
</dbReference>
<evidence type="ECO:0000313" key="7">
    <source>
        <dbReference type="Proteomes" id="UP000651482"/>
    </source>
</evidence>
<dbReference type="InterPro" id="IPR049315">
    <property type="entry name" value="GDC-P_N"/>
</dbReference>
<evidence type="ECO:0000256" key="2">
    <source>
        <dbReference type="ARBA" id="ARBA00023002"/>
    </source>
</evidence>
<dbReference type="PANTHER" id="PTHR42806:SF1">
    <property type="entry name" value="GLYCINE DEHYDROGENASE (DECARBOXYLATING)"/>
    <property type="match status" value="1"/>
</dbReference>
<dbReference type="GO" id="GO:0019464">
    <property type="term" value="P:glycine decarboxylation via glycine cleavage system"/>
    <property type="evidence" value="ECO:0007669"/>
    <property type="project" value="UniProtKB-UniRule"/>
</dbReference>
<dbReference type="InterPro" id="IPR015421">
    <property type="entry name" value="PyrdxlP-dep_Trfase_major"/>
</dbReference>
<dbReference type="EMBL" id="JACRSN010000002">
    <property type="protein sequence ID" value="MBC8532724.1"/>
    <property type="molecule type" value="Genomic_DNA"/>
</dbReference>
<comment type="similarity">
    <text evidence="4">Belongs to the GcvP family. N-terminal subunit subfamily.</text>
</comment>
<dbReference type="SUPFAM" id="SSF53383">
    <property type="entry name" value="PLP-dependent transferases"/>
    <property type="match status" value="1"/>
</dbReference>
<dbReference type="Gene3D" id="3.90.1150.10">
    <property type="entry name" value="Aspartate Aminotransferase, domain 1"/>
    <property type="match status" value="1"/>
</dbReference>
<comment type="function">
    <text evidence="1 4">The glycine cleavage system catalyzes the degradation of glycine. The P protein binds the alpha-amino group of glycine through its pyridoxal phosphate cofactor; CO(2) is released and the remaining methylamine moiety is then transferred to the lipoamide cofactor of the H protein.</text>
</comment>
<dbReference type="PANTHER" id="PTHR42806">
    <property type="entry name" value="GLYCINE CLEAVAGE SYSTEM P-PROTEIN"/>
    <property type="match status" value="1"/>
</dbReference>
<protein>
    <recommendedName>
        <fullName evidence="4">Probable glycine dehydrogenase (decarboxylating) subunit 1</fullName>
        <ecNumber evidence="4">1.4.4.2</ecNumber>
    </recommendedName>
    <alternativeName>
        <fullName evidence="4">Glycine cleavage system P-protein subunit 1</fullName>
    </alternativeName>
    <alternativeName>
        <fullName evidence="4">Glycine decarboxylase subunit 1</fullName>
    </alternativeName>
    <alternativeName>
        <fullName evidence="4">Glycine dehydrogenase (aminomethyl-transferring) subunit 1</fullName>
    </alternativeName>
</protein>